<dbReference type="OrthoDB" id="1821130at2"/>
<evidence type="ECO:0000313" key="4">
    <source>
        <dbReference type="EMBL" id="SAL42868.1"/>
    </source>
</evidence>
<sequence>MNVQIREMVLDDYDAVLALWRDTPGVDIRPVTDSREGIARLLARNPGLSVVVMNGDTLVGCALASHDGRRGFLQHVVVAPVARGQGVARTMIDICVERLRENHLGWVHLDVVADNETASVFWQKAGWHPVETLTRLSRKL</sequence>
<dbReference type="CDD" id="cd04301">
    <property type="entry name" value="NAT_SF"/>
    <property type="match status" value="1"/>
</dbReference>
<evidence type="ECO:0000259" key="3">
    <source>
        <dbReference type="PROSITE" id="PS51186"/>
    </source>
</evidence>
<gene>
    <name evidence="4" type="ORF">AWB64_04555</name>
</gene>
<reference evidence="4 5" key="1">
    <citation type="submission" date="2016-01" db="EMBL/GenBank/DDBJ databases">
        <authorList>
            <person name="Oliw E.H."/>
        </authorList>
    </citation>
    <scope>NUCLEOTIDE SEQUENCE [LARGE SCALE GENOMIC DNA]</scope>
    <source>
        <strain evidence="4">LMG 22029</strain>
    </source>
</reference>
<accession>A0A158HET6</accession>
<proteinExistence type="predicted"/>
<evidence type="ECO:0000313" key="5">
    <source>
        <dbReference type="Proteomes" id="UP000054893"/>
    </source>
</evidence>
<dbReference type="InterPro" id="IPR016181">
    <property type="entry name" value="Acyl_CoA_acyltransferase"/>
</dbReference>
<dbReference type="Pfam" id="PF00583">
    <property type="entry name" value="Acetyltransf_1"/>
    <property type="match status" value="1"/>
</dbReference>
<dbReference type="AlphaFoldDB" id="A0A158HET6"/>
<name>A0A158HET6_CABSO</name>
<dbReference type="GO" id="GO:0016747">
    <property type="term" value="F:acyltransferase activity, transferring groups other than amino-acyl groups"/>
    <property type="evidence" value="ECO:0007669"/>
    <property type="project" value="InterPro"/>
</dbReference>
<evidence type="ECO:0000256" key="1">
    <source>
        <dbReference type="ARBA" id="ARBA00022679"/>
    </source>
</evidence>
<dbReference type="PROSITE" id="PS51186">
    <property type="entry name" value="GNAT"/>
    <property type="match status" value="1"/>
</dbReference>
<dbReference type="InterPro" id="IPR000182">
    <property type="entry name" value="GNAT_dom"/>
</dbReference>
<dbReference type="SUPFAM" id="SSF55729">
    <property type="entry name" value="Acyl-CoA N-acyltransferases (Nat)"/>
    <property type="match status" value="1"/>
</dbReference>
<organism evidence="4 5">
    <name type="scientific">Caballeronia sordidicola</name>
    <name type="common">Burkholderia sordidicola</name>
    <dbReference type="NCBI Taxonomy" id="196367"/>
    <lineage>
        <taxon>Bacteria</taxon>
        <taxon>Pseudomonadati</taxon>
        <taxon>Pseudomonadota</taxon>
        <taxon>Betaproteobacteria</taxon>
        <taxon>Burkholderiales</taxon>
        <taxon>Burkholderiaceae</taxon>
        <taxon>Caballeronia</taxon>
    </lineage>
</organism>
<feature type="domain" description="N-acetyltransferase" evidence="3">
    <location>
        <begin position="3"/>
        <end position="140"/>
    </location>
</feature>
<evidence type="ECO:0000256" key="2">
    <source>
        <dbReference type="ARBA" id="ARBA00023315"/>
    </source>
</evidence>
<dbReference type="Proteomes" id="UP000054893">
    <property type="component" value="Unassembled WGS sequence"/>
</dbReference>
<dbReference type="PANTHER" id="PTHR43877">
    <property type="entry name" value="AMINOALKYLPHOSPHONATE N-ACETYLTRANSFERASE-RELATED-RELATED"/>
    <property type="match status" value="1"/>
</dbReference>
<protein>
    <submittedName>
        <fullName evidence="4">Acetyltransferase</fullName>
    </submittedName>
</protein>
<dbReference type="EMBL" id="FCOC02000016">
    <property type="protein sequence ID" value="SAL42868.1"/>
    <property type="molecule type" value="Genomic_DNA"/>
</dbReference>
<dbReference type="Gene3D" id="3.40.630.30">
    <property type="match status" value="1"/>
</dbReference>
<keyword evidence="1 4" id="KW-0808">Transferase</keyword>
<dbReference type="RefSeq" id="WP_060857635.1">
    <property type="nucleotide sequence ID" value="NZ_FCOC02000016.1"/>
</dbReference>
<keyword evidence="2" id="KW-0012">Acyltransferase</keyword>
<dbReference type="InterPro" id="IPR050832">
    <property type="entry name" value="Bact_Acetyltransf"/>
</dbReference>